<feature type="compositionally biased region" description="Polar residues" evidence="6">
    <location>
        <begin position="606"/>
        <end position="621"/>
    </location>
</feature>
<dbReference type="SMART" id="SM00248">
    <property type="entry name" value="ANK"/>
    <property type="match status" value="4"/>
</dbReference>
<dbReference type="InterPro" id="IPR002110">
    <property type="entry name" value="Ankyrin_rpt"/>
</dbReference>
<organism evidence="7 8">
    <name type="scientific">Chironomus riparius</name>
    <dbReference type="NCBI Taxonomy" id="315576"/>
    <lineage>
        <taxon>Eukaryota</taxon>
        <taxon>Metazoa</taxon>
        <taxon>Ecdysozoa</taxon>
        <taxon>Arthropoda</taxon>
        <taxon>Hexapoda</taxon>
        <taxon>Insecta</taxon>
        <taxon>Pterygota</taxon>
        <taxon>Neoptera</taxon>
        <taxon>Endopterygota</taxon>
        <taxon>Diptera</taxon>
        <taxon>Nematocera</taxon>
        <taxon>Chironomoidea</taxon>
        <taxon>Chironomidae</taxon>
        <taxon>Chironominae</taxon>
        <taxon>Chironomus</taxon>
    </lineage>
</organism>
<feature type="compositionally biased region" description="Acidic residues" evidence="6">
    <location>
        <begin position="550"/>
        <end position="562"/>
    </location>
</feature>
<dbReference type="PROSITE" id="PS50088">
    <property type="entry name" value="ANK_REPEAT"/>
    <property type="match status" value="3"/>
</dbReference>
<dbReference type="GO" id="GO:0005737">
    <property type="term" value="C:cytoplasm"/>
    <property type="evidence" value="ECO:0007669"/>
    <property type="project" value="TreeGrafter"/>
</dbReference>
<dbReference type="InterPro" id="IPR036770">
    <property type="entry name" value="Ankyrin_rpt-contain_sf"/>
</dbReference>
<keyword evidence="4 5" id="KW-0040">ANK repeat</keyword>
<dbReference type="Proteomes" id="UP001153620">
    <property type="component" value="Chromosome 1"/>
</dbReference>
<feature type="region of interest" description="Disordered" evidence="6">
    <location>
        <begin position="502"/>
        <end position="579"/>
    </location>
</feature>
<reference evidence="7" key="1">
    <citation type="submission" date="2022-01" db="EMBL/GenBank/DDBJ databases">
        <authorList>
            <person name="King R."/>
        </authorList>
    </citation>
    <scope>NUCLEOTIDE SEQUENCE</scope>
</reference>
<evidence type="ECO:0000313" key="7">
    <source>
        <dbReference type="EMBL" id="CAH1712869.1"/>
    </source>
</evidence>
<feature type="repeat" description="ANK" evidence="5">
    <location>
        <begin position="112"/>
        <end position="145"/>
    </location>
</feature>
<dbReference type="GO" id="GO:0007605">
    <property type="term" value="P:sensory perception of sound"/>
    <property type="evidence" value="ECO:0007669"/>
    <property type="project" value="UniProtKB-KW"/>
</dbReference>
<dbReference type="SUPFAM" id="SSF48403">
    <property type="entry name" value="Ankyrin repeat"/>
    <property type="match status" value="1"/>
</dbReference>
<protein>
    <recommendedName>
        <fullName evidence="9">Forked</fullName>
    </recommendedName>
</protein>
<feature type="repeat" description="ANK" evidence="5">
    <location>
        <begin position="79"/>
        <end position="111"/>
    </location>
</feature>
<evidence type="ECO:0000256" key="4">
    <source>
        <dbReference type="ARBA" id="ARBA00023043"/>
    </source>
</evidence>
<reference evidence="7" key="2">
    <citation type="submission" date="2022-10" db="EMBL/GenBank/DDBJ databases">
        <authorList>
            <consortium name="ENA_rothamsted_submissions"/>
            <consortium name="culmorum"/>
            <person name="King R."/>
        </authorList>
    </citation>
    <scope>NUCLEOTIDE SEQUENCE</scope>
</reference>
<dbReference type="PANTHER" id="PTHR24153">
    <property type="entry name" value="ESPIN"/>
    <property type="match status" value="1"/>
</dbReference>
<evidence type="ECO:0000256" key="3">
    <source>
        <dbReference type="ARBA" id="ARBA00022740"/>
    </source>
</evidence>
<evidence type="ECO:0000256" key="6">
    <source>
        <dbReference type="SAM" id="MobiDB-lite"/>
    </source>
</evidence>
<dbReference type="Pfam" id="PF12796">
    <property type="entry name" value="Ank_2"/>
    <property type="match status" value="1"/>
</dbReference>
<keyword evidence="2" id="KW-0677">Repeat</keyword>
<dbReference type="InterPro" id="IPR052420">
    <property type="entry name" value="Espin/Espin-like"/>
</dbReference>
<accession>A0A9P0IQC2</accession>
<dbReference type="AlphaFoldDB" id="A0A9P0IQC2"/>
<evidence type="ECO:0000256" key="5">
    <source>
        <dbReference type="PROSITE-ProRule" id="PRU00023"/>
    </source>
</evidence>
<sequence>MPNLVNRRRKKSKIIVEPQATIKSDSTESDYEFSSKLNYKYNVLPEKTTKSHRQHSNTNTNDTEKQEALRLSANTQMDNDVTPVYLAAQEGHLDVLKLLVESGGSLYVRAKDGMTALHAASQMNRLEVLKWMVEDQGVDPNLRDGDGATALHFAASRGHMNVVKWLISHGAKLSVDKYGKSPINDAAENQQTECLNLLVQHSDLAMSSSTSNKFKTRGSEKLALNNNFLLKCSSSNSDSEPFYLHPPTCNKQVRDLMSVKPAYESTSSCSPYYNALPNDGIFVNPMRNNFSPPSPCGTESSESFFLHDPHEVIYNRVRDIFESDTSVREESIGKSNAMTVQAEIHSSSSGTVSDDDTHEMIPKNAACDKNNNNSSYQENEIATFQNSNHDYEDIYLVREEAKIAKVTCGRSRSRDSGSHSRSASTSSTRSHEIIIHTNMKIIKSSEEEQNQIMRYEKPKSSISEMNQNHRMLNIDSTYECVEPPDEESYKIKAHHQVMLSSTSPTVKVEAPPLPPPLPQWNHSGMHNRMQRNYRNSDDSLDDHANSDQVNDQESDSGLEVVEESTLRPSELVRGNNNRSLSMISASKKSKLINNKTQHHQSDEHVNTNTSNSKYSGRVHQQQTRANILNSPVDVEQFTNQDQESLYNGSIDSKGPRLVNKQLVLPIITFPNSASNSSNHLIKPSEYLKSITTDKRSGVGLKRSPDIEEYMPIKFNEKVLNPTDQDITESIIESGLNTNTENNKIESNIPIPPPLPPSNTVNRNQINPSQDTIIKKQHQPLASISIQDLNSVQLRRTDNKMLSKTFSAPTRSISMQCLSSTNDQYTSQNMKIDLIAELKMSKDITGIKKMKVERAKMERNSEIPDRDTFGNIIPDWKRQMLAKKAAEKAKKEFEDRLAREAEDRRLSAIPKWKRDLIARKEEAEHKLRQTKPNEDQKPMNDTWKIRTAHRSMSIDNINFLSSPSSSSIMKPFNDNSDNNSDIQCYDVDTIDTKQKSTPDYDSGHENQKINEDDNIIPWKKLLRKTNSRLNLIS</sequence>
<name>A0A9P0IQC2_9DIPT</name>
<feature type="repeat" description="ANK" evidence="5">
    <location>
        <begin position="146"/>
        <end position="178"/>
    </location>
</feature>
<dbReference type="PROSITE" id="PS50297">
    <property type="entry name" value="ANK_REP_REGION"/>
    <property type="match status" value="2"/>
</dbReference>
<dbReference type="PANTHER" id="PTHR24153:SF8">
    <property type="entry name" value="FORKED, ISOFORM F"/>
    <property type="match status" value="1"/>
</dbReference>
<dbReference type="OrthoDB" id="10070999at2759"/>
<keyword evidence="8" id="KW-1185">Reference proteome</keyword>
<proteinExistence type="predicted"/>
<feature type="region of interest" description="Disordered" evidence="6">
    <location>
        <begin position="407"/>
        <end position="432"/>
    </location>
</feature>
<dbReference type="EMBL" id="OU895877">
    <property type="protein sequence ID" value="CAH1712869.1"/>
    <property type="molecule type" value="Genomic_DNA"/>
</dbReference>
<evidence type="ECO:0000313" key="8">
    <source>
        <dbReference type="Proteomes" id="UP001153620"/>
    </source>
</evidence>
<dbReference type="GO" id="GO:0051017">
    <property type="term" value="P:actin filament bundle assembly"/>
    <property type="evidence" value="ECO:0007669"/>
    <property type="project" value="TreeGrafter"/>
</dbReference>
<keyword evidence="3" id="KW-1009">Hearing</keyword>
<dbReference type="GO" id="GO:0051015">
    <property type="term" value="F:actin filament binding"/>
    <property type="evidence" value="ECO:0007669"/>
    <property type="project" value="TreeGrafter"/>
</dbReference>
<feature type="compositionally biased region" description="Basic and acidic residues" evidence="6">
    <location>
        <begin position="534"/>
        <end position="545"/>
    </location>
</feature>
<evidence type="ECO:0000256" key="1">
    <source>
        <dbReference type="ARBA" id="ARBA00004645"/>
    </source>
</evidence>
<dbReference type="Gene3D" id="1.25.40.20">
    <property type="entry name" value="Ankyrin repeat-containing domain"/>
    <property type="match status" value="1"/>
</dbReference>
<evidence type="ECO:0008006" key="9">
    <source>
        <dbReference type="Google" id="ProtNLM"/>
    </source>
</evidence>
<feature type="region of interest" description="Disordered" evidence="6">
    <location>
        <begin position="45"/>
        <end position="65"/>
    </location>
</feature>
<comment type="subcellular location">
    <subcellularLocation>
        <location evidence="1">Cell projection</location>
        <location evidence="1">Stereocilium</location>
    </subcellularLocation>
</comment>
<feature type="compositionally biased region" description="Low complexity" evidence="6">
    <location>
        <begin position="419"/>
        <end position="428"/>
    </location>
</feature>
<evidence type="ECO:0000256" key="2">
    <source>
        <dbReference type="ARBA" id="ARBA00022737"/>
    </source>
</evidence>
<dbReference type="GO" id="GO:0032420">
    <property type="term" value="C:stereocilium"/>
    <property type="evidence" value="ECO:0007669"/>
    <property type="project" value="UniProtKB-SubCell"/>
</dbReference>
<gene>
    <name evidence="7" type="ORF">CHIRRI_LOCUS2727</name>
</gene>
<dbReference type="Pfam" id="PF13637">
    <property type="entry name" value="Ank_4"/>
    <property type="match status" value="1"/>
</dbReference>
<feature type="region of interest" description="Disordered" evidence="6">
    <location>
        <begin position="592"/>
        <end position="621"/>
    </location>
</feature>